<dbReference type="OrthoDB" id="21589at2759"/>
<feature type="region of interest" description="Disordered" evidence="5">
    <location>
        <begin position="463"/>
        <end position="495"/>
    </location>
</feature>
<protein>
    <recommendedName>
        <fullName evidence="7">Ubiquitin-like domain-containing protein</fullName>
    </recommendedName>
</protein>
<comment type="subcellular location">
    <subcellularLocation>
        <location evidence="1">Membrane</location>
    </subcellularLocation>
</comment>
<keyword evidence="3 6" id="KW-1133">Transmembrane helix</keyword>
<keyword evidence="2 6" id="KW-0812">Transmembrane</keyword>
<dbReference type="AlphaFoldDB" id="A0A286UMX4"/>
<feature type="transmembrane region" description="Helical" evidence="6">
    <location>
        <begin position="316"/>
        <end position="333"/>
    </location>
</feature>
<evidence type="ECO:0000256" key="6">
    <source>
        <dbReference type="SAM" id="Phobius"/>
    </source>
</evidence>
<evidence type="ECO:0000256" key="3">
    <source>
        <dbReference type="ARBA" id="ARBA00022989"/>
    </source>
</evidence>
<keyword evidence="4 6" id="KW-0472">Membrane</keyword>
<evidence type="ECO:0000256" key="2">
    <source>
        <dbReference type="ARBA" id="ARBA00022692"/>
    </source>
</evidence>
<dbReference type="PANTHER" id="PTHR12943">
    <property type="entry name" value="HOMOCYSTEINE-RESPONSIVE ENDOPLASMIC RETICULUM-RESIDENT UNIQUITIN-LIKE DOMAIN HERPUD PROTEIN FAMILY MEMBER"/>
    <property type="match status" value="1"/>
</dbReference>
<reference evidence="8 9" key="1">
    <citation type="journal article" date="2017" name="Mol. Ecol.">
        <title>Comparative and population genomic landscape of Phellinus noxius: A hypervariable fungus causing root rot in trees.</title>
        <authorList>
            <person name="Chung C.L."/>
            <person name="Lee T.J."/>
            <person name="Akiba M."/>
            <person name="Lee H.H."/>
            <person name="Kuo T.H."/>
            <person name="Liu D."/>
            <person name="Ke H.M."/>
            <person name="Yokoi T."/>
            <person name="Roa M.B."/>
            <person name="Lu M.J."/>
            <person name="Chang Y.Y."/>
            <person name="Ann P.J."/>
            <person name="Tsai J.N."/>
            <person name="Chen C.Y."/>
            <person name="Tzean S.S."/>
            <person name="Ota Y."/>
            <person name="Hattori T."/>
            <person name="Sahashi N."/>
            <person name="Liou R.F."/>
            <person name="Kikuchi T."/>
            <person name="Tsai I.J."/>
        </authorList>
    </citation>
    <scope>NUCLEOTIDE SEQUENCE [LARGE SCALE GENOMIC DNA]</scope>
    <source>
        <strain evidence="8 9">FFPRI411160</strain>
    </source>
</reference>
<evidence type="ECO:0000256" key="4">
    <source>
        <dbReference type="ARBA" id="ARBA00023136"/>
    </source>
</evidence>
<feature type="compositionally biased region" description="Basic and acidic residues" evidence="5">
    <location>
        <begin position="463"/>
        <end position="482"/>
    </location>
</feature>
<dbReference type="STRING" id="2282107.A0A286UMX4"/>
<dbReference type="Proteomes" id="UP000217199">
    <property type="component" value="Unassembled WGS sequence"/>
</dbReference>
<feature type="transmembrane region" description="Helical" evidence="6">
    <location>
        <begin position="431"/>
        <end position="448"/>
    </location>
</feature>
<evidence type="ECO:0000313" key="9">
    <source>
        <dbReference type="Proteomes" id="UP000217199"/>
    </source>
</evidence>
<evidence type="ECO:0000256" key="1">
    <source>
        <dbReference type="ARBA" id="ARBA00004370"/>
    </source>
</evidence>
<feature type="compositionally biased region" description="Low complexity" evidence="5">
    <location>
        <begin position="368"/>
        <end position="378"/>
    </location>
</feature>
<name>A0A286UMX4_9AGAM</name>
<dbReference type="PROSITE" id="PS50053">
    <property type="entry name" value="UBIQUITIN_2"/>
    <property type="match status" value="1"/>
</dbReference>
<dbReference type="InterPro" id="IPR000626">
    <property type="entry name" value="Ubiquitin-like_dom"/>
</dbReference>
<dbReference type="InterPro" id="IPR029071">
    <property type="entry name" value="Ubiquitin-like_domsf"/>
</dbReference>
<evidence type="ECO:0000313" key="8">
    <source>
        <dbReference type="EMBL" id="PAV20805.1"/>
    </source>
</evidence>
<dbReference type="PANTHER" id="PTHR12943:SF27">
    <property type="entry name" value="HOMOCYSTEINE-INDUCED ENDOPLASMIC RETICULUM PROTEIN, ISOFORM A"/>
    <property type="match status" value="1"/>
</dbReference>
<organism evidence="8 9">
    <name type="scientific">Pyrrhoderma noxium</name>
    <dbReference type="NCBI Taxonomy" id="2282107"/>
    <lineage>
        <taxon>Eukaryota</taxon>
        <taxon>Fungi</taxon>
        <taxon>Dikarya</taxon>
        <taxon>Basidiomycota</taxon>
        <taxon>Agaricomycotina</taxon>
        <taxon>Agaricomycetes</taxon>
        <taxon>Hymenochaetales</taxon>
        <taxon>Hymenochaetaceae</taxon>
        <taxon>Pyrrhoderma</taxon>
    </lineage>
</organism>
<feature type="transmembrane region" description="Helical" evidence="6">
    <location>
        <begin position="291"/>
        <end position="309"/>
    </location>
</feature>
<accession>A0A286UMX4</accession>
<dbReference type="GO" id="GO:0016020">
    <property type="term" value="C:membrane"/>
    <property type="evidence" value="ECO:0007669"/>
    <property type="project" value="UniProtKB-SubCell"/>
</dbReference>
<feature type="compositionally biased region" description="Low complexity" evidence="5">
    <location>
        <begin position="348"/>
        <end position="360"/>
    </location>
</feature>
<sequence>MSDVLITVELPQRALTFSVNVPHLGTVQDIKQEIYRVCPGNPRIDGQRLISKGRILDDSESIEALWKSAEEARVVHLAVNTWSWTTLAPEIPNVPSTSETSSTSRTAYLQDLLRQAESTQHAASRRNAAPILQFPPYLPNFATLPYIIILHHKALRALSPSTPPYPRMPEGHWSTKEFAKDHLISHGYSWQSIFDEEFPPPSPSSEGVTYEITMFCGLPFLQNLTPYATPTLRQQHALNVLSYTFPLLSVLAGPTPNFTPPIPMGPRAAGQRQAPEPRVAAVNVRIPVRAIVTPLILLCIRTLVLLYFFSPARKPIFGFILGIYVLYEAWGAVRGAVFDHVPNGNGANNANDNNGNPADGLGRPVAQGANNNANGGANRAPLARDQQRNFNNVRITTNADAVLTRLARVNLDEEERRLNSGGREPGVFQKAYMFIGLFLMTLHPAVWLRRRAALRIREGRLRTEENAREAAETARDSDRENGEAGANNESESTRQAREQLLARYVQRPAWIREYVNRVREGDWVDD</sequence>
<dbReference type="InterPro" id="IPR039751">
    <property type="entry name" value="HERPUD1/2"/>
</dbReference>
<feature type="domain" description="Ubiquitin-like" evidence="7">
    <location>
        <begin position="4"/>
        <end position="65"/>
    </location>
</feature>
<dbReference type="EMBL" id="NBII01000003">
    <property type="protein sequence ID" value="PAV20805.1"/>
    <property type="molecule type" value="Genomic_DNA"/>
</dbReference>
<evidence type="ECO:0000259" key="7">
    <source>
        <dbReference type="PROSITE" id="PS50053"/>
    </source>
</evidence>
<proteinExistence type="predicted"/>
<gene>
    <name evidence="8" type="ORF">PNOK_0343200</name>
</gene>
<keyword evidence="9" id="KW-1185">Reference proteome</keyword>
<feature type="region of interest" description="Disordered" evidence="5">
    <location>
        <begin position="348"/>
        <end position="380"/>
    </location>
</feature>
<dbReference type="Gene3D" id="3.10.20.90">
    <property type="entry name" value="Phosphatidylinositol 3-kinase Catalytic Subunit, Chain A, domain 1"/>
    <property type="match status" value="1"/>
</dbReference>
<dbReference type="GO" id="GO:0030968">
    <property type="term" value="P:endoplasmic reticulum unfolded protein response"/>
    <property type="evidence" value="ECO:0007669"/>
    <property type="project" value="TreeGrafter"/>
</dbReference>
<evidence type="ECO:0000256" key="5">
    <source>
        <dbReference type="SAM" id="MobiDB-lite"/>
    </source>
</evidence>
<dbReference type="InParanoid" id="A0A286UMX4"/>
<dbReference type="SUPFAM" id="SSF54236">
    <property type="entry name" value="Ubiquitin-like"/>
    <property type="match status" value="1"/>
</dbReference>
<comment type="caution">
    <text evidence="8">The sequence shown here is derived from an EMBL/GenBank/DDBJ whole genome shotgun (WGS) entry which is preliminary data.</text>
</comment>